<evidence type="ECO:0000313" key="2">
    <source>
        <dbReference type="Proteomes" id="UP000526125"/>
    </source>
</evidence>
<proteinExistence type="predicted"/>
<sequence length="127" mass="14502">MESTKPKKLDQVKAVFTQQNQNETNPLTIFVALSSSKGEGNYLVAATYIKGQIVIAHDCPAIQLKRSCWHTEVVLYIFQTIFSHQPEIASARTVFMSKKITMKRDWVQIPHSYIQGVNQNEHRKLLA</sequence>
<dbReference type="Proteomes" id="UP000526125">
    <property type="component" value="Unassembled WGS sequence"/>
</dbReference>
<gene>
    <name evidence="1" type="ORF">HP552_04945</name>
</gene>
<dbReference type="RefSeq" id="WP_175394493.1">
    <property type="nucleotide sequence ID" value="NZ_JABMCB010000154.1"/>
</dbReference>
<evidence type="ECO:0000313" key="1">
    <source>
        <dbReference type="EMBL" id="NUU74587.1"/>
    </source>
</evidence>
<comment type="caution">
    <text evidence="1">The sequence shown here is derived from an EMBL/GenBank/DDBJ whole genome shotgun (WGS) entry which is preliminary data.</text>
</comment>
<keyword evidence="2" id="KW-1185">Reference proteome</keyword>
<organism evidence="1 2">
    <name type="scientific">Paenibacillus xylanilyticus</name>
    <dbReference type="NCBI Taxonomy" id="248903"/>
    <lineage>
        <taxon>Bacteria</taxon>
        <taxon>Bacillati</taxon>
        <taxon>Bacillota</taxon>
        <taxon>Bacilli</taxon>
        <taxon>Bacillales</taxon>
        <taxon>Paenibacillaceae</taxon>
        <taxon>Paenibacillus</taxon>
    </lineage>
</organism>
<dbReference type="AlphaFoldDB" id="A0A7Y6ES60"/>
<dbReference type="EMBL" id="JABMCB010000154">
    <property type="protein sequence ID" value="NUU74587.1"/>
    <property type="molecule type" value="Genomic_DNA"/>
</dbReference>
<accession>A0A7Y6ES60</accession>
<name>A0A7Y6ES60_9BACL</name>
<protein>
    <submittedName>
        <fullName evidence="1">Uncharacterized protein</fullName>
    </submittedName>
</protein>
<reference evidence="1 2" key="1">
    <citation type="submission" date="2020-05" db="EMBL/GenBank/DDBJ databases">
        <title>Genome Sequencing of Type Strains.</title>
        <authorList>
            <person name="Lemaire J.F."/>
            <person name="Inderbitzin P."/>
            <person name="Gregorio O.A."/>
            <person name="Collins S.B."/>
            <person name="Wespe N."/>
            <person name="Knight-Connoni V."/>
        </authorList>
    </citation>
    <scope>NUCLEOTIDE SEQUENCE [LARGE SCALE GENOMIC DNA]</scope>
    <source>
        <strain evidence="1 2">LMG 21957</strain>
    </source>
</reference>